<evidence type="ECO:0000313" key="1">
    <source>
        <dbReference type="EMBL" id="RZC36715.1"/>
    </source>
</evidence>
<name>A0A482VV30_ASBVE</name>
<dbReference type="Proteomes" id="UP000292052">
    <property type="component" value="Unassembled WGS sequence"/>
</dbReference>
<organism evidence="1 2">
    <name type="scientific">Asbolus verrucosus</name>
    <name type="common">Desert ironclad beetle</name>
    <dbReference type="NCBI Taxonomy" id="1661398"/>
    <lineage>
        <taxon>Eukaryota</taxon>
        <taxon>Metazoa</taxon>
        <taxon>Ecdysozoa</taxon>
        <taxon>Arthropoda</taxon>
        <taxon>Hexapoda</taxon>
        <taxon>Insecta</taxon>
        <taxon>Pterygota</taxon>
        <taxon>Neoptera</taxon>
        <taxon>Endopterygota</taxon>
        <taxon>Coleoptera</taxon>
        <taxon>Polyphaga</taxon>
        <taxon>Cucujiformia</taxon>
        <taxon>Tenebrionidae</taxon>
        <taxon>Pimeliinae</taxon>
        <taxon>Asbolus</taxon>
    </lineage>
</organism>
<accession>A0A482VV30</accession>
<keyword evidence="2" id="KW-1185">Reference proteome</keyword>
<dbReference type="OrthoDB" id="6769200at2759"/>
<dbReference type="AlphaFoldDB" id="A0A482VV30"/>
<evidence type="ECO:0000313" key="2">
    <source>
        <dbReference type="Proteomes" id="UP000292052"/>
    </source>
</evidence>
<reference evidence="1 2" key="1">
    <citation type="submission" date="2017-03" db="EMBL/GenBank/DDBJ databases">
        <title>Genome of the blue death feigning beetle - Asbolus verrucosus.</title>
        <authorList>
            <person name="Rider S.D."/>
        </authorList>
    </citation>
    <scope>NUCLEOTIDE SEQUENCE [LARGE SCALE GENOMIC DNA]</scope>
    <source>
        <strain evidence="1">Butters</strain>
        <tissue evidence="1">Head and leg muscle</tissue>
    </source>
</reference>
<proteinExistence type="predicted"/>
<dbReference type="EMBL" id="QDEB01059556">
    <property type="protein sequence ID" value="RZC36715.1"/>
    <property type="molecule type" value="Genomic_DNA"/>
</dbReference>
<gene>
    <name evidence="1" type="ORF">BDFB_015064</name>
</gene>
<sequence length="119" mass="14167">MEDNQDNLPCTPPEIREIAENTVASLLPEKSSEDYNKQYQKFQIWCNDNNIQVISENILLAYFELQRRKYKASTLWTIYSMLRSCLNIYQNIDISKYNKLQALLKRESQHYTPKKSKIL</sequence>
<comment type="caution">
    <text evidence="1">The sequence shown here is derived from an EMBL/GenBank/DDBJ whole genome shotgun (WGS) entry which is preliminary data.</text>
</comment>
<protein>
    <submittedName>
        <fullName evidence="1">Uncharacterized protein</fullName>
    </submittedName>
</protein>
<feature type="non-terminal residue" evidence="1">
    <location>
        <position position="119"/>
    </location>
</feature>